<dbReference type="InterPro" id="IPR036612">
    <property type="entry name" value="KH_dom_type_1_sf"/>
</dbReference>
<dbReference type="Pfam" id="PF03726">
    <property type="entry name" value="PNPase"/>
    <property type="match status" value="1"/>
</dbReference>
<accession>A0A6S7BUX1</accession>
<comment type="cofactor">
    <cofactor evidence="8">
        <name>Mg(2+)</name>
        <dbReference type="ChEBI" id="CHEBI:18420"/>
    </cofactor>
</comment>
<evidence type="ECO:0000256" key="5">
    <source>
        <dbReference type="ARBA" id="ARBA00022723"/>
    </source>
</evidence>
<evidence type="ECO:0000259" key="9">
    <source>
        <dbReference type="PROSITE" id="PS50126"/>
    </source>
</evidence>
<dbReference type="InterPro" id="IPR027408">
    <property type="entry name" value="PNPase/RNase_PH_dom_sf"/>
</dbReference>
<dbReference type="PROSITE" id="PS50126">
    <property type="entry name" value="S1"/>
    <property type="match status" value="1"/>
</dbReference>
<dbReference type="SUPFAM" id="SSF54211">
    <property type="entry name" value="Ribosomal protein S5 domain 2-like"/>
    <property type="match status" value="2"/>
</dbReference>
<dbReference type="CDD" id="cd02393">
    <property type="entry name" value="KH-I_PNPase"/>
    <property type="match status" value="1"/>
</dbReference>
<evidence type="ECO:0000256" key="4">
    <source>
        <dbReference type="ARBA" id="ARBA00022695"/>
    </source>
</evidence>
<keyword evidence="7 8" id="KW-0694">RNA-binding</keyword>
<dbReference type="Pfam" id="PF03725">
    <property type="entry name" value="RNase_PH_C"/>
    <property type="match status" value="2"/>
</dbReference>
<dbReference type="Pfam" id="PF00013">
    <property type="entry name" value="KH_1"/>
    <property type="match status" value="1"/>
</dbReference>
<dbReference type="FunFam" id="3.30.1370.10:FF:000001">
    <property type="entry name" value="Polyribonucleotide nucleotidyltransferase"/>
    <property type="match status" value="1"/>
</dbReference>
<keyword evidence="4 8" id="KW-0548">Nucleotidyltransferase</keyword>
<dbReference type="GO" id="GO:0005829">
    <property type="term" value="C:cytosol"/>
    <property type="evidence" value="ECO:0007669"/>
    <property type="project" value="UniProtKB-ARBA"/>
</dbReference>
<evidence type="ECO:0000256" key="8">
    <source>
        <dbReference type="HAMAP-Rule" id="MF_01595"/>
    </source>
</evidence>
<dbReference type="SUPFAM" id="SSF54791">
    <property type="entry name" value="Eukaryotic type KH-domain (KH-domain type I)"/>
    <property type="match status" value="1"/>
</dbReference>
<keyword evidence="6 8" id="KW-0460">Magnesium</keyword>
<dbReference type="PIRSF" id="PIRSF005499">
    <property type="entry name" value="PNPase"/>
    <property type="match status" value="1"/>
</dbReference>
<dbReference type="CDD" id="cd11363">
    <property type="entry name" value="RNase_PH_PNPase_1"/>
    <property type="match status" value="1"/>
</dbReference>
<dbReference type="InterPro" id="IPR004087">
    <property type="entry name" value="KH_dom"/>
</dbReference>
<dbReference type="InterPro" id="IPR001247">
    <property type="entry name" value="ExoRNase_PH_dom1"/>
</dbReference>
<evidence type="ECO:0000256" key="7">
    <source>
        <dbReference type="ARBA" id="ARBA00022884"/>
    </source>
</evidence>
<keyword evidence="2 8" id="KW-0963">Cytoplasm</keyword>
<organism evidence="10 11">
    <name type="scientific">Achromobacter anxifer</name>
    <dbReference type="NCBI Taxonomy" id="1287737"/>
    <lineage>
        <taxon>Bacteria</taxon>
        <taxon>Pseudomonadati</taxon>
        <taxon>Pseudomonadota</taxon>
        <taxon>Betaproteobacteria</taxon>
        <taxon>Burkholderiales</taxon>
        <taxon>Alcaligenaceae</taxon>
        <taxon>Achromobacter</taxon>
    </lineage>
</organism>
<dbReference type="InterPro" id="IPR036456">
    <property type="entry name" value="PNPase_PH_RNA-bd_sf"/>
</dbReference>
<dbReference type="PROSITE" id="PS50084">
    <property type="entry name" value="KH_TYPE_1"/>
    <property type="match status" value="1"/>
</dbReference>
<dbReference type="Gene3D" id="2.40.50.140">
    <property type="entry name" value="Nucleic acid-binding proteins"/>
    <property type="match status" value="1"/>
</dbReference>
<dbReference type="FunFam" id="3.30.230.70:FF:000001">
    <property type="entry name" value="Polyribonucleotide nucleotidyltransferase"/>
    <property type="match status" value="1"/>
</dbReference>
<dbReference type="SUPFAM" id="SSF55666">
    <property type="entry name" value="Ribonuclease PH domain 2-like"/>
    <property type="match status" value="2"/>
</dbReference>
<dbReference type="Gene3D" id="3.30.230.70">
    <property type="entry name" value="GHMP Kinase, N-terminal domain"/>
    <property type="match status" value="2"/>
</dbReference>
<keyword evidence="3 8" id="KW-0808">Transferase</keyword>
<dbReference type="GO" id="GO:0006402">
    <property type="term" value="P:mRNA catabolic process"/>
    <property type="evidence" value="ECO:0007669"/>
    <property type="project" value="UniProtKB-UniRule"/>
</dbReference>
<dbReference type="GO" id="GO:0004654">
    <property type="term" value="F:polyribonucleotide nucleotidyltransferase activity"/>
    <property type="evidence" value="ECO:0007669"/>
    <property type="project" value="UniProtKB-UniRule"/>
</dbReference>
<dbReference type="InterPro" id="IPR012162">
    <property type="entry name" value="PNPase"/>
</dbReference>
<proteinExistence type="inferred from homology"/>
<dbReference type="AlphaFoldDB" id="A0A6S7BUX1"/>
<comment type="function">
    <text evidence="8">Involved in mRNA degradation. Catalyzes the phosphorolysis of single-stranded polyribonucleotides processively in the 3'- to 5'-direction.</text>
</comment>
<gene>
    <name evidence="8 10" type="primary">pnp</name>
    <name evidence="10" type="ORF">LMG26858_00079</name>
</gene>
<dbReference type="SMART" id="SM00322">
    <property type="entry name" value="KH"/>
    <property type="match status" value="1"/>
</dbReference>
<evidence type="ECO:0000256" key="3">
    <source>
        <dbReference type="ARBA" id="ARBA00022679"/>
    </source>
</evidence>
<dbReference type="PANTHER" id="PTHR11252:SF0">
    <property type="entry name" value="POLYRIBONUCLEOTIDE NUCLEOTIDYLTRANSFERASE 1, MITOCHONDRIAL"/>
    <property type="match status" value="1"/>
</dbReference>
<dbReference type="Pfam" id="PF00575">
    <property type="entry name" value="S1"/>
    <property type="match status" value="1"/>
</dbReference>
<evidence type="ECO:0000256" key="2">
    <source>
        <dbReference type="ARBA" id="ARBA00022490"/>
    </source>
</evidence>
<dbReference type="GO" id="GO:0000175">
    <property type="term" value="F:3'-5'-RNA exonuclease activity"/>
    <property type="evidence" value="ECO:0007669"/>
    <property type="project" value="TreeGrafter"/>
</dbReference>
<sequence>MFNKVTKSFQYGQHTVVLETGEIARQASGAVVVSIEDTVVLATVVASKKAKPGQTFFPLTVDYIEKTYAAGRIPGGFFKREGKPSEKETLTSRLIDRPLRPLFPEDFYNEVQVVIHTLSVNPEIDPDIAAMIGASAALAISGIPFNGPIGAARVGYIDGQYALNPTASQLKSSKLDLVVAGTENAVLMVESEAQQLSEEIMLGGVVYGHQQMQAVINAIHELVKDAGKPDWDWQAPAKDEALIAAVTSAAQEGLNAAYQIREKQARTAKLREVSADVSAKLAAAAAEKGESLPDAVTVDNIMFSLESAIVRGQILNGEPRIDGRDTRTVRPISVRLGVLPRAHGSALFTRGETQALVVATLGTKQDEQIIDALMGEYRDRFMLHYNMPPFATGETGRIGVPKRREIGHGRLAKRALIPLLPAPEDFQYTIRIVSEITESNGSSSMASVCGGSLAMMDAGVPVKDHVAGVAMGLILDGGKFAVLTDILGDEDHLGDMDFKVAGTENGVTALQMDIKIQGITKEIMQVALAQAREGRLHILGKMKEALDGSRGELSAFAPRMLTIKINPEKIRDVIGKGGATIRALTEETGTQIDISDDGTIVIASVDEAQAKEAQRRIVELTADVEVGQIYEGSVLRLLDFGAIVQVLPGRDGLLHISEIANYRIANINDVLKVGQQVRVKVIEADDKGRLRLSIKAIGGIEQQQQAAAAPEAAAQSEPQAE</sequence>
<dbReference type="CDD" id="cd04472">
    <property type="entry name" value="S1_PNPase"/>
    <property type="match status" value="1"/>
</dbReference>
<dbReference type="PANTHER" id="PTHR11252">
    <property type="entry name" value="POLYRIBONUCLEOTIDE NUCLEOTIDYLTRANSFERASE"/>
    <property type="match status" value="1"/>
</dbReference>
<evidence type="ECO:0000256" key="1">
    <source>
        <dbReference type="ARBA" id="ARBA00007404"/>
    </source>
</evidence>
<protein>
    <recommendedName>
        <fullName evidence="8">Polyribonucleotide nucleotidyltransferase</fullName>
        <ecNumber evidence="8">2.7.7.8</ecNumber>
    </recommendedName>
    <alternativeName>
        <fullName evidence="8">Polynucleotide phosphorylase</fullName>
        <shortName evidence="8">PNPase</shortName>
    </alternativeName>
</protein>
<dbReference type="FunFam" id="3.30.230.70:FF:000002">
    <property type="entry name" value="Polyribonucleotide nucleotidyltransferase"/>
    <property type="match status" value="1"/>
</dbReference>
<reference evidence="10 11" key="1">
    <citation type="submission" date="2020-04" db="EMBL/GenBank/DDBJ databases">
        <authorList>
            <person name="De Canck E."/>
        </authorList>
    </citation>
    <scope>NUCLEOTIDE SEQUENCE [LARGE SCALE GENOMIC DNA]</scope>
    <source>
        <strain evidence="10 11">LMG 26858</strain>
    </source>
</reference>
<dbReference type="InterPro" id="IPR015847">
    <property type="entry name" value="ExoRNase_PH_dom2"/>
</dbReference>
<dbReference type="InterPro" id="IPR036345">
    <property type="entry name" value="ExoRNase_PH_dom2_sf"/>
</dbReference>
<evidence type="ECO:0000313" key="10">
    <source>
        <dbReference type="EMBL" id="CAB3818783.1"/>
    </source>
</evidence>
<feature type="binding site" evidence="8">
    <location>
        <position position="497"/>
    </location>
    <ligand>
        <name>Mg(2+)</name>
        <dbReference type="ChEBI" id="CHEBI:18420"/>
    </ligand>
</feature>
<dbReference type="InterPro" id="IPR003029">
    <property type="entry name" value="S1_domain"/>
</dbReference>
<dbReference type="InterPro" id="IPR004088">
    <property type="entry name" value="KH_dom_type_1"/>
</dbReference>
<dbReference type="Gene3D" id="3.30.1370.10">
    <property type="entry name" value="K Homology domain, type 1"/>
    <property type="match status" value="1"/>
</dbReference>
<dbReference type="Proteomes" id="UP000494117">
    <property type="component" value="Unassembled WGS sequence"/>
</dbReference>
<dbReference type="GO" id="GO:0006396">
    <property type="term" value="P:RNA processing"/>
    <property type="evidence" value="ECO:0007669"/>
    <property type="project" value="InterPro"/>
</dbReference>
<dbReference type="NCBIfam" id="TIGR03591">
    <property type="entry name" value="polynuc_phos"/>
    <property type="match status" value="1"/>
</dbReference>
<dbReference type="HAMAP" id="MF_01595">
    <property type="entry name" value="PNPase"/>
    <property type="match status" value="1"/>
</dbReference>
<dbReference type="CDD" id="cd11364">
    <property type="entry name" value="RNase_PH_PNPase_2"/>
    <property type="match status" value="1"/>
</dbReference>
<dbReference type="SMART" id="SM00316">
    <property type="entry name" value="S1"/>
    <property type="match status" value="1"/>
</dbReference>
<comment type="catalytic activity">
    <reaction evidence="8">
        <text>RNA(n+1) + phosphate = RNA(n) + a ribonucleoside 5'-diphosphate</text>
        <dbReference type="Rhea" id="RHEA:22096"/>
        <dbReference type="Rhea" id="RHEA-COMP:14527"/>
        <dbReference type="Rhea" id="RHEA-COMP:17342"/>
        <dbReference type="ChEBI" id="CHEBI:43474"/>
        <dbReference type="ChEBI" id="CHEBI:57930"/>
        <dbReference type="ChEBI" id="CHEBI:140395"/>
        <dbReference type="EC" id="2.7.7.8"/>
    </reaction>
</comment>
<feature type="binding site" evidence="8">
    <location>
        <position position="491"/>
    </location>
    <ligand>
        <name>Mg(2+)</name>
        <dbReference type="ChEBI" id="CHEBI:18420"/>
    </ligand>
</feature>
<dbReference type="InterPro" id="IPR012340">
    <property type="entry name" value="NA-bd_OB-fold"/>
</dbReference>
<dbReference type="SUPFAM" id="SSF50249">
    <property type="entry name" value="Nucleic acid-binding proteins"/>
    <property type="match status" value="1"/>
</dbReference>
<dbReference type="InterPro" id="IPR015848">
    <property type="entry name" value="PNPase_PH_RNA-bd_bac/org-type"/>
</dbReference>
<dbReference type="NCBIfam" id="NF008805">
    <property type="entry name" value="PRK11824.1"/>
    <property type="match status" value="1"/>
</dbReference>
<dbReference type="GO" id="GO:0003723">
    <property type="term" value="F:RNA binding"/>
    <property type="evidence" value="ECO:0007669"/>
    <property type="project" value="UniProtKB-UniRule"/>
</dbReference>
<dbReference type="RefSeq" id="WP_175205052.1">
    <property type="nucleotide sequence ID" value="NZ_CADILG010000001.1"/>
</dbReference>
<dbReference type="FunFam" id="2.40.50.140:FF:000189">
    <property type="entry name" value="Polyribonucleotide nucleotidyltransferase, putative"/>
    <property type="match status" value="1"/>
</dbReference>
<keyword evidence="11" id="KW-1185">Reference proteome</keyword>
<comment type="similarity">
    <text evidence="1 8">Belongs to the polyribonucleotide nucleotidyltransferase family.</text>
</comment>
<comment type="subcellular location">
    <subcellularLocation>
        <location evidence="8">Cytoplasm</location>
    </subcellularLocation>
</comment>
<dbReference type="EC" id="2.7.7.8" evidence="8"/>
<dbReference type="SUPFAM" id="SSF46915">
    <property type="entry name" value="Polynucleotide phosphorylase/guanosine pentaphosphate synthase (PNPase/GPSI), domain 3"/>
    <property type="match status" value="1"/>
</dbReference>
<dbReference type="GO" id="GO:0000287">
    <property type="term" value="F:magnesium ion binding"/>
    <property type="evidence" value="ECO:0007669"/>
    <property type="project" value="UniProtKB-UniRule"/>
</dbReference>
<evidence type="ECO:0000256" key="6">
    <source>
        <dbReference type="ARBA" id="ARBA00022842"/>
    </source>
</evidence>
<keyword evidence="5 8" id="KW-0479">Metal-binding</keyword>
<dbReference type="InterPro" id="IPR020568">
    <property type="entry name" value="Ribosomal_Su5_D2-typ_SF"/>
</dbReference>
<evidence type="ECO:0000313" key="11">
    <source>
        <dbReference type="Proteomes" id="UP000494117"/>
    </source>
</evidence>
<dbReference type="Pfam" id="PF01138">
    <property type="entry name" value="RNase_PH"/>
    <property type="match status" value="2"/>
</dbReference>
<name>A0A6S7BUX1_9BURK</name>
<feature type="domain" description="S1 motif" evidence="9">
    <location>
        <begin position="627"/>
        <end position="695"/>
    </location>
</feature>
<dbReference type="EMBL" id="CADILG010000001">
    <property type="protein sequence ID" value="CAB3818783.1"/>
    <property type="molecule type" value="Genomic_DNA"/>
</dbReference>